<dbReference type="Gene3D" id="1.25.10.10">
    <property type="entry name" value="Leucine-rich Repeat Variant"/>
    <property type="match status" value="1"/>
</dbReference>
<dbReference type="InterPro" id="IPR011989">
    <property type="entry name" value="ARM-like"/>
</dbReference>
<protein>
    <submittedName>
        <fullName evidence="1">Uncharacterized protein</fullName>
    </submittedName>
</protein>
<accession>A0A0F9IA54</accession>
<organism evidence="1">
    <name type="scientific">marine sediment metagenome</name>
    <dbReference type="NCBI Taxonomy" id="412755"/>
    <lineage>
        <taxon>unclassified sequences</taxon>
        <taxon>metagenomes</taxon>
        <taxon>ecological metagenomes</taxon>
    </lineage>
</organism>
<dbReference type="Gene3D" id="3.40.50.1820">
    <property type="entry name" value="alpha/beta hydrolase"/>
    <property type="match status" value="1"/>
</dbReference>
<evidence type="ECO:0000313" key="1">
    <source>
        <dbReference type="EMBL" id="KKL90700.1"/>
    </source>
</evidence>
<proteinExistence type="predicted"/>
<reference evidence="1" key="1">
    <citation type="journal article" date="2015" name="Nature">
        <title>Complex archaea that bridge the gap between prokaryotes and eukaryotes.</title>
        <authorList>
            <person name="Spang A."/>
            <person name="Saw J.H."/>
            <person name="Jorgensen S.L."/>
            <person name="Zaremba-Niedzwiedzka K."/>
            <person name="Martijn J."/>
            <person name="Lind A.E."/>
            <person name="van Eijk R."/>
            <person name="Schleper C."/>
            <person name="Guy L."/>
            <person name="Ettema T.J."/>
        </authorList>
    </citation>
    <scope>NUCLEOTIDE SEQUENCE</scope>
</reference>
<dbReference type="InterPro" id="IPR016024">
    <property type="entry name" value="ARM-type_fold"/>
</dbReference>
<dbReference type="AlphaFoldDB" id="A0A0F9IA54"/>
<dbReference type="SUPFAM" id="SSF48371">
    <property type="entry name" value="ARM repeat"/>
    <property type="match status" value="1"/>
</dbReference>
<dbReference type="EMBL" id="LAZR01019941">
    <property type="protein sequence ID" value="KKL90700.1"/>
    <property type="molecule type" value="Genomic_DNA"/>
</dbReference>
<dbReference type="SUPFAM" id="SSF53474">
    <property type="entry name" value="alpha/beta-Hydrolases"/>
    <property type="match status" value="1"/>
</dbReference>
<sequence length="525" mass="57713">MFRIALLTAGAVAWTACIAWADQPGKPPGAREAKDREGRLIGYHVGIQTNPITIVKDDLGQHRTGRPFAPTVMAQDYTARRITTVAQWQTLRGDIVKRIQGFFAKMPPRPAPLKAKIEQTKDYPDYTTRLVSIAFDGDRRAKLCLVIPKGLPTPAPAIIMFGAYGNGIEKMTAGVYSRTYAVHLARLGVVTAVVEHFYDTYRTSGDGELIPLAASVHMGFRAVDYLLTLKGLVHPKQIAVFGHVYGAEVAGFVAGMDPRVAACATSCSSERCMKPEMGYWGGPVWMGKPTAGLGCVQRYQSYMFVGARSYDMGFSGEGHASHAKVPFLSQEFRGLIAPRPYLSIQEEPTLIDSLRPVYKLYGQADKVQIIAHKWSTNLPVNVQEYMVDFFLKGMRGVKAGAAPEATVKQILAGLKSSDPASQLRGCRLASWWKPAATAAELDRLVSSTDPAVRRAAAKALGRVGDMKRLIRHIKHTDPVVRIAVAESMHTHDDTDAWEALAENQSDKDKWVREAKFQAMQVNPEE</sequence>
<gene>
    <name evidence="1" type="ORF">LCGC14_1902060</name>
</gene>
<name>A0A0F9IA54_9ZZZZ</name>
<dbReference type="PROSITE" id="PS51257">
    <property type="entry name" value="PROKAR_LIPOPROTEIN"/>
    <property type="match status" value="1"/>
</dbReference>
<dbReference type="InterPro" id="IPR029058">
    <property type="entry name" value="AB_hydrolase_fold"/>
</dbReference>
<comment type="caution">
    <text evidence="1">The sequence shown here is derived from an EMBL/GenBank/DDBJ whole genome shotgun (WGS) entry which is preliminary data.</text>
</comment>
<dbReference type="Pfam" id="PF13646">
    <property type="entry name" value="HEAT_2"/>
    <property type="match status" value="1"/>
</dbReference>